<organism evidence="3 4">
    <name type="scientific">Candidatus Nitrospira inopinata</name>
    <dbReference type="NCBI Taxonomy" id="1715989"/>
    <lineage>
        <taxon>Bacteria</taxon>
        <taxon>Pseudomonadati</taxon>
        <taxon>Nitrospirota</taxon>
        <taxon>Nitrospiria</taxon>
        <taxon>Nitrospirales</taxon>
        <taxon>Nitrospiraceae</taxon>
        <taxon>Nitrospira</taxon>
    </lineage>
</organism>
<evidence type="ECO:0000313" key="3">
    <source>
        <dbReference type="EMBL" id="CUQ65070.1"/>
    </source>
</evidence>
<dbReference type="InterPro" id="IPR051922">
    <property type="entry name" value="Bact_Sporulation_Assoc"/>
</dbReference>
<dbReference type="RefSeq" id="WP_062481720.1">
    <property type="nucleotide sequence ID" value="NZ_LN885086.1"/>
</dbReference>
<dbReference type="InterPro" id="IPR013693">
    <property type="entry name" value="SpoIID/LytB_N"/>
</dbReference>
<dbReference type="KEGG" id="nio:NITINOP_0094"/>
<dbReference type="EMBL" id="LN885086">
    <property type="protein sequence ID" value="CUQ65070.1"/>
    <property type="molecule type" value="Genomic_DNA"/>
</dbReference>
<feature type="chain" id="PRO_5006623484" evidence="1">
    <location>
        <begin position="30"/>
        <end position="417"/>
    </location>
</feature>
<gene>
    <name evidence="3" type="ORF">NITINOP_0094</name>
</gene>
<sequence>MKQPFRSCLLGVVGLAAGALDIAASSAYAAPAIRVLLAAEVRQLEVRTTPLLWVTDERGMARSYRNARIRIERRGSGLFVNGTRVDGEQVTLRAGKQDLAIWLPKQGDHDAKTSSRSAARHADGPPAWQIRGLVQVIGRGNGLLVVNHVDLEEYVKGVLPGEVNSSWHPEMLKAQAVAARTYALYHHMLSGSRDYDVAAGTQDQVYRGRRGVDARVEQAVDSTKGEVVTYEDAPIYAAFSSTAAGLTEDAAVVWSKDLPYLKGVECPFDLESPYFQWKASFKVETLEQNLRRQGFDVGAIAALTPLSYSRSGRVATLRIVHSKGELILRGEELRKAVGYTVVPSTQFTIDSFGEEIVLSGYGAGHAVGLCQWGAKELAELGYSYSSILRYYYPGTELRNASLTKAPPVPPVVAAPAF</sequence>
<dbReference type="PANTHER" id="PTHR30032">
    <property type="entry name" value="N-ACETYLMURAMOYL-L-ALANINE AMIDASE-RELATED"/>
    <property type="match status" value="1"/>
</dbReference>
<protein>
    <submittedName>
        <fullName evidence="3">Putative Amidase enhancer protein LytB</fullName>
    </submittedName>
</protein>
<proteinExistence type="predicted"/>
<evidence type="ECO:0000259" key="2">
    <source>
        <dbReference type="Pfam" id="PF08486"/>
    </source>
</evidence>
<dbReference type="GO" id="GO:0030435">
    <property type="term" value="P:sporulation resulting in formation of a cellular spore"/>
    <property type="evidence" value="ECO:0007669"/>
    <property type="project" value="InterPro"/>
</dbReference>
<dbReference type="AlphaFoldDB" id="A0A0S4KPH4"/>
<reference evidence="4" key="1">
    <citation type="submission" date="2015-09" db="EMBL/GenBank/DDBJ databases">
        <authorList>
            <person name="Daims H."/>
        </authorList>
    </citation>
    <scope>NUCLEOTIDE SEQUENCE [LARGE SCALE GENOMIC DNA]</scope>
</reference>
<dbReference type="OrthoDB" id="9773852at2"/>
<evidence type="ECO:0000313" key="4">
    <source>
        <dbReference type="Proteomes" id="UP000066284"/>
    </source>
</evidence>
<dbReference type="InterPro" id="IPR013486">
    <property type="entry name" value="SpoIID/LytB"/>
</dbReference>
<accession>A0A0S4KPH4</accession>
<feature type="domain" description="Sporulation stage II protein D amidase enhancer LytB N-terminal" evidence="2">
    <location>
        <begin position="141"/>
        <end position="230"/>
    </location>
</feature>
<dbReference type="NCBIfam" id="TIGR02669">
    <property type="entry name" value="SpoIID_LytB"/>
    <property type="match status" value="1"/>
</dbReference>
<dbReference type="Pfam" id="PF08486">
    <property type="entry name" value="SpoIID"/>
    <property type="match status" value="1"/>
</dbReference>
<keyword evidence="4" id="KW-1185">Reference proteome</keyword>
<dbReference type="Proteomes" id="UP000066284">
    <property type="component" value="Chromosome 1"/>
</dbReference>
<dbReference type="GO" id="GO:0030288">
    <property type="term" value="C:outer membrane-bounded periplasmic space"/>
    <property type="evidence" value="ECO:0007669"/>
    <property type="project" value="TreeGrafter"/>
</dbReference>
<dbReference type="STRING" id="1715989.NITINOP_0094"/>
<evidence type="ECO:0000256" key="1">
    <source>
        <dbReference type="SAM" id="SignalP"/>
    </source>
</evidence>
<dbReference type="PANTHER" id="PTHR30032:SF4">
    <property type="entry name" value="AMIDASE ENHANCER"/>
    <property type="match status" value="1"/>
</dbReference>
<name>A0A0S4KPH4_9BACT</name>
<keyword evidence="1" id="KW-0732">Signal</keyword>
<feature type="signal peptide" evidence="1">
    <location>
        <begin position="1"/>
        <end position="29"/>
    </location>
</feature>